<sequence length="495" mass="53902">MYGKLVKAIRTSLFSFISKAISMSTAKKLFLLFFLLIQQYVSAQSQNPVQKLEQAYNTLIADPQAKYGIVALCVLDANTGKTIFGRNENLGLATASTLKTITSATAFSILGKDFQYQTTLAYSGNITADGTLKGDLLIIGGGDPTLGSWRYESSKEARILDQWLKSIQAAGIKKIEGRIIGDDSLWGSQSTPDGWIWQDIGNYYGAGPSALSWRENQFDIHLKASRSAENEVSVLKVVPEMPYLKIVNELKAGSEGTGDNVYAYLPPYSNTAYLRGTWALGISKSGVSAALPDPAFDAAFRLQDTLKRIGISTQSGVTTARLLAVDQQALPVVSQKLLTISSPALSEMVYWFNKKSINLYGEHLLRTIAWKSGKLPTTKNGAQAEVNFWVGKGLDKGALNIMDGSGLSPATRVTATAMASVLFQSQKEEWFPDYLKSLPENNGMKLKSGSINDVSAYAGYYTDKSGNKYIIVININNYSGSGISRKLFKVLDALK</sequence>
<reference evidence="4" key="1">
    <citation type="submission" date="2016-10" db="EMBL/GenBank/DDBJ databases">
        <authorList>
            <person name="Varghese N."/>
            <person name="Submissions S."/>
        </authorList>
    </citation>
    <scope>NUCLEOTIDE SEQUENCE [LARGE SCALE GENOMIC DNA]</scope>
    <source>
        <strain evidence="4">DSM 19110</strain>
    </source>
</reference>
<evidence type="ECO:0000313" key="4">
    <source>
        <dbReference type="Proteomes" id="UP000183200"/>
    </source>
</evidence>
<keyword evidence="3" id="KW-0645">Protease</keyword>
<dbReference type="Gene3D" id="3.40.710.10">
    <property type="entry name" value="DD-peptidase/beta-lactamase superfamily"/>
    <property type="match status" value="1"/>
</dbReference>
<gene>
    <name evidence="3" type="ORF">SAMN05421820_105427</name>
</gene>
<dbReference type="Proteomes" id="UP000183200">
    <property type="component" value="Unassembled WGS sequence"/>
</dbReference>
<protein>
    <submittedName>
        <fullName evidence="3">D-alanyl-D-alanine carboxypeptidase / D-alanyl-D-alanine-endopeptidase (Penicillin-binding protein 4)</fullName>
    </submittedName>
</protein>
<dbReference type="Pfam" id="PF02113">
    <property type="entry name" value="Peptidase_S13"/>
    <property type="match status" value="1"/>
</dbReference>
<dbReference type="Gene3D" id="3.50.80.20">
    <property type="entry name" value="D-Ala-D-Ala carboxypeptidase C, peptidase S13"/>
    <property type="match status" value="1"/>
</dbReference>
<dbReference type="EMBL" id="FNGY01000005">
    <property type="protein sequence ID" value="SDM93739.1"/>
    <property type="molecule type" value="Genomic_DNA"/>
</dbReference>
<accession>A0A1G9XAA7</accession>
<dbReference type="PANTHER" id="PTHR30023:SF0">
    <property type="entry name" value="PENICILLIN-SENSITIVE CARBOXYPEPTIDASE A"/>
    <property type="match status" value="1"/>
</dbReference>
<keyword evidence="3" id="KW-0121">Carboxypeptidase</keyword>
<name>A0A1G9XAA7_9SPHI</name>
<dbReference type="NCBIfam" id="TIGR00666">
    <property type="entry name" value="PBP4"/>
    <property type="match status" value="1"/>
</dbReference>
<dbReference type="PANTHER" id="PTHR30023">
    <property type="entry name" value="D-ALANYL-D-ALANINE CARBOXYPEPTIDASE"/>
    <property type="match status" value="1"/>
</dbReference>
<dbReference type="InterPro" id="IPR012338">
    <property type="entry name" value="Beta-lactam/transpept-like"/>
</dbReference>
<organism evidence="3 4">
    <name type="scientific">Pedobacter steynii</name>
    <dbReference type="NCBI Taxonomy" id="430522"/>
    <lineage>
        <taxon>Bacteria</taxon>
        <taxon>Pseudomonadati</taxon>
        <taxon>Bacteroidota</taxon>
        <taxon>Sphingobacteriia</taxon>
        <taxon>Sphingobacteriales</taxon>
        <taxon>Sphingobacteriaceae</taxon>
        <taxon>Pedobacter</taxon>
    </lineage>
</organism>
<dbReference type="GO" id="GO:0006508">
    <property type="term" value="P:proteolysis"/>
    <property type="evidence" value="ECO:0007669"/>
    <property type="project" value="InterPro"/>
</dbReference>
<comment type="similarity">
    <text evidence="1">Belongs to the peptidase S13 family.</text>
</comment>
<evidence type="ECO:0000256" key="1">
    <source>
        <dbReference type="ARBA" id="ARBA00006096"/>
    </source>
</evidence>
<dbReference type="GO" id="GO:0004185">
    <property type="term" value="F:serine-type carboxypeptidase activity"/>
    <property type="evidence" value="ECO:0007669"/>
    <property type="project" value="InterPro"/>
</dbReference>
<dbReference type="AlphaFoldDB" id="A0A1G9XAA7"/>
<dbReference type="PRINTS" id="PR00922">
    <property type="entry name" value="DADACBPTASE3"/>
</dbReference>
<proteinExistence type="inferred from homology"/>
<dbReference type="SUPFAM" id="SSF56601">
    <property type="entry name" value="beta-lactamase/transpeptidase-like"/>
    <property type="match status" value="1"/>
</dbReference>
<dbReference type="InterPro" id="IPR000667">
    <property type="entry name" value="Peptidase_S13"/>
</dbReference>
<keyword evidence="4" id="KW-1185">Reference proteome</keyword>
<keyword evidence="2" id="KW-0378">Hydrolase</keyword>
<evidence type="ECO:0000256" key="2">
    <source>
        <dbReference type="ARBA" id="ARBA00022801"/>
    </source>
</evidence>
<dbReference type="GO" id="GO:0000270">
    <property type="term" value="P:peptidoglycan metabolic process"/>
    <property type="evidence" value="ECO:0007669"/>
    <property type="project" value="TreeGrafter"/>
</dbReference>
<dbReference type="STRING" id="430522.BFS30_08005"/>
<evidence type="ECO:0000313" key="3">
    <source>
        <dbReference type="EMBL" id="SDM93739.1"/>
    </source>
</evidence>